<sequence>MNKPGRNEPCHCGSGKKYKHCHFKEDTKKNNSNKSLIIGGIIIVFIVVAALMAYLKSAQNGGRGPAPDGKVWSKEHGHYH</sequence>
<keyword evidence="4" id="KW-1185">Reference proteome</keyword>
<accession>A0A975A0Q0</accession>
<evidence type="ECO:0000256" key="1">
    <source>
        <dbReference type="SAM" id="MobiDB-lite"/>
    </source>
</evidence>
<keyword evidence="2" id="KW-0812">Transmembrane</keyword>
<evidence type="ECO:0000313" key="3">
    <source>
        <dbReference type="EMBL" id="QSE96687.1"/>
    </source>
</evidence>
<feature type="region of interest" description="Disordered" evidence="1">
    <location>
        <begin position="59"/>
        <end position="80"/>
    </location>
</feature>
<keyword evidence="2" id="KW-0472">Membrane</keyword>
<dbReference type="SUPFAM" id="SSF103642">
    <property type="entry name" value="Sec-C motif"/>
    <property type="match status" value="1"/>
</dbReference>
<organism evidence="3 4">
    <name type="scientific">Fulvivirga lutea</name>
    <dbReference type="NCBI Taxonomy" id="2810512"/>
    <lineage>
        <taxon>Bacteria</taxon>
        <taxon>Pseudomonadati</taxon>
        <taxon>Bacteroidota</taxon>
        <taxon>Cytophagia</taxon>
        <taxon>Cytophagales</taxon>
        <taxon>Fulvivirgaceae</taxon>
        <taxon>Fulvivirga</taxon>
    </lineage>
</organism>
<gene>
    <name evidence="3" type="ORF">JR347_13935</name>
</gene>
<evidence type="ECO:0000313" key="4">
    <source>
        <dbReference type="Proteomes" id="UP000662783"/>
    </source>
</evidence>
<feature type="compositionally biased region" description="Basic and acidic residues" evidence="1">
    <location>
        <begin position="71"/>
        <end position="80"/>
    </location>
</feature>
<keyword evidence="2" id="KW-1133">Transmembrane helix</keyword>
<dbReference type="RefSeq" id="WP_205721201.1">
    <property type="nucleotide sequence ID" value="NZ_CP070608.1"/>
</dbReference>
<feature type="transmembrane region" description="Helical" evidence="2">
    <location>
        <begin position="36"/>
        <end position="55"/>
    </location>
</feature>
<dbReference type="Proteomes" id="UP000662783">
    <property type="component" value="Chromosome"/>
</dbReference>
<dbReference type="KEGG" id="fuv:JR347_13935"/>
<dbReference type="InterPro" id="IPR004027">
    <property type="entry name" value="SEC_C_motif"/>
</dbReference>
<name>A0A975A0Q0_9BACT</name>
<dbReference type="AlphaFoldDB" id="A0A975A0Q0"/>
<proteinExistence type="predicted"/>
<protein>
    <submittedName>
        <fullName evidence="3">SEC-C domain-containing protein</fullName>
    </submittedName>
</protein>
<reference evidence="3" key="1">
    <citation type="submission" date="2021-02" db="EMBL/GenBank/DDBJ databases">
        <title>Fulvivirga sp. S481 isolated from sea water.</title>
        <authorList>
            <person name="Bae S.S."/>
            <person name="Baek K."/>
        </authorList>
    </citation>
    <scope>NUCLEOTIDE SEQUENCE</scope>
    <source>
        <strain evidence="3">S481</strain>
    </source>
</reference>
<dbReference type="Gene3D" id="3.10.450.50">
    <property type="match status" value="1"/>
</dbReference>
<evidence type="ECO:0000256" key="2">
    <source>
        <dbReference type="SAM" id="Phobius"/>
    </source>
</evidence>
<dbReference type="Pfam" id="PF02810">
    <property type="entry name" value="SEC-C"/>
    <property type="match status" value="1"/>
</dbReference>
<dbReference type="EMBL" id="CP070608">
    <property type="protein sequence ID" value="QSE96687.1"/>
    <property type="molecule type" value="Genomic_DNA"/>
</dbReference>